<proteinExistence type="predicted"/>
<gene>
    <name evidence="1" type="ORF">METZ01_LOCUS93915</name>
</gene>
<sequence length="49" mass="5766">MEKDKIYTGNTLVKYSDENVQGETTLLNGQQYYKISNYHQMPPFFMSIV</sequence>
<organism evidence="1">
    <name type="scientific">marine metagenome</name>
    <dbReference type="NCBI Taxonomy" id="408172"/>
    <lineage>
        <taxon>unclassified sequences</taxon>
        <taxon>metagenomes</taxon>
        <taxon>ecological metagenomes</taxon>
    </lineage>
</organism>
<protein>
    <submittedName>
        <fullName evidence="1">Uncharacterized protein</fullName>
    </submittedName>
</protein>
<name>A0A381VLW9_9ZZZZ</name>
<accession>A0A381VLW9</accession>
<feature type="non-terminal residue" evidence="1">
    <location>
        <position position="49"/>
    </location>
</feature>
<reference evidence="1" key="1">
    <citation type="submission" date="2018-05" db="EMBL/GenBank/DDBJ databases">
        <authorList>
            <person name="Lanie J.A."/>
            <person name="Ng W.-L."/>
            <person name="Kazmierczak K.M."/>
            <person name="Andrzejewski T.M."/>
            <person name="Davidsen T.M."/>
            <person name="Wayne K.J."/>
            <person name="Tettelin H."/>
            <person name="Glass J.I."/>
            <person name="Rusch D."/>
            <person name="Podicherti R."/>
            <person name="Tsui H.-C.T."/>
            <person name="Winkler M.E."/>
        </authorList>
    </citation>
    <scope>NUCLEOTIDE SEQUENCE</scope>
</reference>
<dbReference type="AlphaFoldDB" id="A0A381VLW9"/>
<dbReference type="EMBL" id="UINC01009152">
    <property type="protein sequence ID" value="SVA41061.1"/>
    <property type="molecule type" value="Genomic_DNA"/>
</dbReference>
<evidence type="ECO:0000313" key="1">
    <source>
        <dbReference type="EMBL" id="SVA41061.1"/>
    </source>
</evidence>